<evidence type="ECO:0000313" key="2">
    <source>
        <dbReference type="Proteomes" id="UP001285441"/>
    </source>
</evidence>
<dbReference type="InterPro" id="IPR027417">
    <property type="entry name" value="P-loop_NTPase"/>
</dbReference>
<organism evidence="1 2">
    <name type="scientific">Podospora didyma</name>
    <dbReference type="NCBI Taxonomy" id="330526"/>
    <lineage>
        <taxon>Eukaryota</taxon>
        <taxon>Fungi</taxon>
        <taxon>Dikarya</taxon>
        <taxon>Ascomycota</taxon>
        <taxon>Pezizomycotina</taxon>
        <taxon>Sordariomycetes</taxon>
        <taxon>Sordariomycetidae</taxon>
        <taxon>Sordariales</taxon>
        <taxon>Podosporaceae</taxon>
        <taxon>Podospora</taxon>
    </lineage>
</organism>
<protein>
    <submittedName>
        <fullName evidence="1">Uncharacterized protein</fullName>
    </submittedName>
</protein>
<dbReference type="EMBL" id="JAULSW010000010">
    <property type="protein sequence ID" value="KAK3368581.1"/>
    <property type="molecule type" value="Genomic_DNA"/>
</dbReference>
<reference evidence="1" key="2">
    <citation type="submission" date="2023-06" db="EMBL/GenBank/DDBJ databases">
        <authorList>
            <consortium name="Lawrence Berkeley National Laboratory"/>
            <person name="Haridas S."/>
            <person name="Hensen N."/>
            <person name="Bonometti L."/>
            <person name="Westerberg I."/>
            <person name="Brannstrom I.O."/>
            <person name="Guillou S."/>
            <person name="Cros-Aarteil S."/>
            <person name="Calhoun S."/>
            <person name="Kuo A."/>
            <person name="Mondo S."/>
            <person name="Pangilinan J."/>
            <person name="Riley R."/>
            <person name="LaButti K."/>
            <person name="Andreopoulos B."/>
            <person name="Lipzen A."/>
            <person name="Chen C."/>
            <person name="Yanf M."/>
            <person name="Daum C."/>
            <person name="Ng V."/>
            <person name="Clum A."/>
            <person name="Steindorff A."/>
            <person name="Ohm R."/>
            <person name="Martin F."/>
            <person name="Silar P."/>
            <person name="Natvig D."/>
            <person name="Lalanne C."/>
            <person name="Gautier V."/>
            <person name="Ament-velasquez S.L."/>
            <person name="Kruys A."/>
            <person name="Hutchinson M.I."/>
            <person name="Powell A.J."/>
            <person name="Barry K."/>
            <person name="Miller A.N."/>
            <person name="Grigoriev I.V."/>
            <person name="Debuchy R."/>
            <person name="Gladieux P."/>
            <person name="Thoren M.H."/>
            <person name="Johannesson H."/>
        </authorList>
    </citation>
    <scope>NUCLEOTIDE SEQUENCE</scope>
    <source>
        <strain evidence="1">CBS 232.78</strain>
    </source>
</reference>
<keyword evidence="2" id="KW-1185">Reference proteome</keyword>
<dbReference type="CDD" id="cd00882">
    <property type="entry name" value="Ras_like_GTPase"/>
    <property type="match status" value="1"/>
</dbReference>
<comment type="caution">
    <text evidence="1">The sequence shown here is derived from an EMBL/GenBank/DDBJ whole genome shotgun (WGS) entry which is preliminary data.</text>
</comment>
<accession>A0AAE0K383</accession>
<dbReference type="Proteomes" id="UP001285441">
    <property type="component" value="Unassembled WGS sequence"/>
</dbReference>
<dbReference type="Gene3D" id="3.40.50.300">
    <property type="entry name" value="P-loop containing nucleotide triphosphate hydrolases"/>
    <property type="match status" value="1"/>
</dbReference>
<name>A0AAE0K383_9PEZI</name>
<dbReference type="SUPFAM" id="SSF52540">
    <property type="entry name" value="P-loop containing nucleoside triphosphate hydrolases"/>
    <property type="match status" value="1"/>
</dbReference>
<gene>
    <name evidence="1" type="ORF">B0H63DRAFT_528942</name>
</gene>
<reference evidence="1" key="1">
    <citation type="journal article" date="2023" name="Mol. Phylogenet. Evol.">
        <title>Genome-scale phylogeny and comparative genomics of the fungal order Sordariales.</title>
        <authorList>
            <person name="Hensen N."/>
            <person name="Bonometti L."/>
            <person name="Westerberg I."/>
            <person name="Brannstrom I.O."/>
            <person name="Guillou S."/>
            <person name="Cros-Aarteil S."/>
            <person name="Calhoun S."/>
            <person name="Haridas S."/>
            <person name="Kuo A."/>
            <person name="Mondo S."/>
            <person name="Pangilinan J."/>
            <person name="Riley R."/>
            <person name="LaButti K."/>
            <person name="Andreopoulos B."/>
            <person name="Lipzen A."/>
            <person name="Chen C."/>
            <person name="Yan M."/>
            <person name="Daum C."/>
            <person name="Ng V."/>
            <person name="Clum A."/>
            <person name="Steindorff A."/>
            <person name="Ohm R.A."/>
            <person name="Martin F."/>
            <person name="Silar P."/>
            <person name="Natvig D.O."/>
            <person name="Lalanne C."/>
            <person name="Gautier V."/>
            <person name="Ament-Velasquez S.L."/>
            <person name="Kruys A."/>
            <person name="Hutchinson M.I."/>
            <person name="Powell A.J."/>
            <person name="Barry K."/>
            <person name="Miller A.N."/>
            <person name="Grigoriev I.V."/>
            <person name="Debuchy R."/>
            <person name="Gladieux P."/>
            <person name="Hiltunen Thoren M."/>
            <person name="Johannesson H."/>
        </authorList>
    </citation>
    <scope>NUCLEOTIDE SEQUENCE</scope>
    <source>
        <strain evidence="1">CBS 232.78</strain>
    </source>
</reference>
<evidence type="ECO:0000313" key="1">
    <source>
        <dbReference type="EMBL" id="KAK3368581.1"/>
    </source>
</evidence>
<proteinExistence type="predicted"/>
<sequence length="911" mass="103334">MPLADYMKNILKTRKTTCPHTFVICGPKGSGKTTLRHELEPEMAAIRGPVSIARHQATLDDKIDFVEVHKEVDDLTKSPMAQTDWGNPTRAEYRYIFVHAVNDPRVEESVQCLHYYAAMLSQYGGKGMWVVLNKQDTLDQNENDAAGLGTGTSSKTVIDDLRARFELELSRYRDQFRWKVMDFPTALSAKTGNGIQNALHTLAEELATSRSYTYPPKVSNSESPARNVLGDRERRAVVCKNLFEGQSTKDEQDDGMFWEAFLIGRIVPWTHRDYLRAGWLTLQTEENRFQGILEVAADFAAKLHSFKQRNAKLPLQQESRTVTVFWVYHIKLAMDSFKRTSPNSNTHNHASHIPLDHILEHIPALIMEDLPTLYYSADLLKSQDACQYWMLPDLRRLTQLSQPLDPGLGFQLLPLHRDLRDGDLECLPRFAFAVVQRYLRDVNQPAFSSPRRSWFINLAFSALEQRIMRLRATNPCVHPYSITQAYFFIQLVHAALVRLQQSTGGKLVPIQEMSFPEFQALTRLSPTAWTKYYSQKTWFSLEGRAAFVPPDLASGITLPDTVAFGSVTDLPGYDNGVRKSYRAQGLVPELPAVEVLDFHLAILLEDAKALKRPLTSHNVHKGRIASHAHLLAYIYEHVIRGDGDQAAMSSRARAYLRLSAPLYTPTRATLWINLFLLVAKSTTFPETRPAWSVPLPEGISLKASYTDATTGRFHRFHNCPCHSELEMEPTIGPNAIDYPHNYPYEHPPQLNHGCACHSGVELDHDAVAKICAATYSHREKWEKYANEEAPGPKTLAGGDGWEDFMRFNRTLAWEGLPGVWYSKARWEEGSKEPELVWPDRREMVFEVVPELKEGGDLAGKQDDVVAGKQRRQMKEVVLAELMERDITDDDRTTLVGTEIGGEEDELWEMVG</sequence>
<dbReference type="AlphaFoldDB" id="A0AAE0K383"/>